<evidence type="ECO:0000259" key="2">
    <source>
        <dbReference type="Pfam" id="PF18962"/>
    </source>
</evidence>
<dbReference type="NCBIfam" id="TIGR04183">
    <property type="entry name" value="Por_Secre_tail"/>
    <property type="match status" value="1"/>
</dbReference>
<dbReference type="Pfam" id="PF18962">
    <property type="entry name" value="Por_Secre_tail"/>
    <property type="match status" value="1"/>
</dbReference>
<protein>
    <recommendedName>
        <fullName evidence="2">Secretion system C-terminal sorting domain-containing protein</fullName>
    </recommendedName>
</protein>
<name>A0A1B8ZZR7_9FLAO</name>
<dbReference type="InterPro" id="IPR011047">
    <property type="entry name" value="Quinoprotein_ADH-like_sf"/>
</dbReference>
<keyword evidence="4" id="KW-1185">Reference proteome</keyword>
<evidence type="ECO:0000313" key="4">
    <source>
        <dbReference type="Proteomes" id="UP000092651"/>
    </source>
</evidence>
<comment type="caution">
    <text evidence="3">The sequence shown here is derived from an EMBL/GenBank/DDBJ whole genome shotgun (WGS) entry which is preliminary data.</text>
</comment>
<sequence>MRKLYSLGWMLLLLLPIFSFSQNYQWQWAKQVGGAFGSPDSWFDYSYDESIRDIAVDNDNNVYYLTTIGNQDQNLDGIPVTHYGVRDLLLFSTDCQGNIRWSTTIGGSGNKESAWHIELDNNGGLYILTTLYSFADTTDPNSIPIHFDETHTVPPFTYVDMDTTDPGYKSAYLLKYKTSDGKLTWSKSLQGDVNILSRFCDVHMTYMDSAKNIHSIMGFRKGTHLNGMITVPDSYTSSYQYYLVKFNYDNGNMTLQPPLLLPIAGGISAAEPFGRVNLLYDESLNQYYLAGKRIWGEYTTQFEDFSYNNIPFTKNAYLLAFNGTTGAELWRKEFTTTTPNSKDDEIHSIIKDTSSSDIYISGRYYDLTTDVTFGNYTFPLRSYGGQTPFVMRLGADGAVKWAKIPDGITSFGGYRSLKGVIAINGNEIGFAKGSWNDIWGNYAMSRPNGDYQDPLLVRFNKETGDVIGAAEILSDFKKEDEFTAIAVDRDGNYILGGFFHNNLFVDPNDGVNTMTVNVIGGESQSFFTKFAKSACIQLSVEEIPASQAGIELYPNPVQDVLHIKSKEPLISYEIYGSTGQYVQQGNLTSTQEKLMLSSFQTGIYYIKLKTKSATVTEKIIKK</sequence>
<feature type="domain" description="Secretion system C-terminal sorting" evidence="2">
    <location>
        <begin position="552"/>
        <end position="620"/>
    </location>
</feature>
<dbReference type="Proteomes" id="UP000092651">
    <property type="component" value="Unassembled WGS sequence"/>
</dbReference>
<evidence type="ECO:0000256" key="1">
    <source>
        <dbReference type="ARBA" id="ARBA00022729"/>
    </source>
</evidence>
<evidence type="ECO:0000313" key="3">
    <source>
        <dbReference type="EMBL" id="OCA77062.1"/>
    </source>
</evidence>
<dbReference type="EMBL" id="MAYH01000001">
    <property type="protein sequence ID" value="OCA77062.1"/>
    <property type="molecule type" value="Genomic_DNA"/>
</dbReference>
<dbReference type="InterPro" id="IPR026444">
    <property type="entry name" value="Secre_tail"/>
</dbReference>
<dbReference type="RefSeq" id="WP_065392817.1">
    <property type="nucleotide sequence ID" value="NZ_MAYH01000001.1"/>
</dbReference>
<accession>A0A1B8ZZR7</accession>
<organism evidence="3 4">
    <name type="scientific">Chryseobacterium artocarpi</name>
    <dbReference type="NCBI Taxonomy" id="1414727"/>
    <lineage>
        <taxon>Bacteria</taxon>
        <taxon>Pseudomonadati</taxon>
        <taxon>Bacteroidota</taxon>
        <taxon>Flavobacteriia</taxon>
        <taxon>Flavobacteriales</taxon>
        <taxon>Weeksellaceae</taxon>
        <taxon>Chryseobacterium group</taxon>
        <taxon>Chryseobacterium</taxon>
    </lineage>
</organism>
<proteinExistence type="predicted"/>
<dbReference type="AlphaFoldDB" id="A0A1B8ZZR7"/>
<dbReference type="OrthoDB" id="5381604at2"/>
<keyword evidence="1" id="KW-0732">Signal</keyword>
<gene>
    <name evidence="3" type="ORF">BBI01_00935</name>
</gene>
<dbReference type="SUPFAM" id="SSF50998">
    <property type="entry name" value="Quinoprotein alcohol dehydrogenase-like"/>
    <property type="match status" value="1"/>
</dbReference>
<reference evidence="3 4" key="1">
    <citation type="submission" date="2016-07" db="EMBL/GenBank/DDBJ databases">
        <authorList>
            <person name="Jeong J.-J."/>
            <person name="Kim D.W."/>
            <person name="Sang M.K."/>
            <person name="Choi I.-G."/>
            <person name="Kim K.D."/>
        </authorList>
    </citation>
    <scope>NUCLEOTIDE SEQUENCE [LARGE SCALE GENOMIC DNA]</scope>
    <source>
        <strain evidence="3 4">UTM-3</strain>
    </source>
</reference>